<feature type="domain" description="SGNH hydrolase-type esterase" evidence="1">
    <location>
        <begin position="18"/>
        <end position="224"/>
    </location>
</feature>
<proteinExistence type="predicted"/>
<dbReference type="OrthoDB" id="2513075at2"/>
<dbReference type="InterPro" id="IPR013830">
    <property type="entry name" value="SGNH_hydro"/>
</dbReference>
<dbReference type="PANTHER" id="PTHR30383:SF5">
    <property type="entry name" value="SGNH HYDROLASE-TYPE ESTERASE DOMAIN-CONTAINING PROTEIN"/>
    <property type="match status" value="1"/>
</dbReference>
<reference evidence="2 3" key="1">
    <citation type="submission" date="2019-03" db="EMBL/GenBank/DDBJ databases">
        <title>Draft Genome Sequence of Desulfosporosinus fructosivorans Strain 63.6F, Isolated from Marine Sediment in the Baltic Sea.</title>
        <authorList>
            <person name="Hausmann B."/>
            <person name="Vandieken V."/>
            <person name="Pjevac P."/>
            <person name="Schreck K."/>
            <person name="Herbold C.W."/>
            <person name="Loy A."/>
        </authorList>
    </citation>
    <scope>NUCLEOTIDE SEQUENCE [LARGE SCALE GENOMIC DNA]</scope>
    <source>
        <strain evidence="2 3">63.6F</strain>
    </source>
</reference>
<dbReference type="SUPFAM" id="SSF52266">
    <property type="entry name" value="SGNH hydrolase"/>
    <property type="match status" value="1"/>
</dbReference>
<dbReference type="Pfam" id="PF13472">
    <property type="entry name" value="Lipase_GDSL_2"/>
    <property type="match status" value="1"/>
</dbReference>
<dbReference type="AlphaFoldDB" id="A0A4Z0RAY2"/>
<name>A0A4Z0RAY2_9FIRM</name>
<evidence type="ECO:0000313" key="2">
    <source>
        <dbReference type="EMBL" id="TGE39439.1"/>
    </source>
</evidence>
<dbReference type="InterPro" id="IPR051532">
    <property type="entry name" value="Ester_Hydrolysis_Enzymes"/>
</dbReference>
<evidence type="ECO:0000313" key="3">
    <source>
        <dbReference type="Proteomes" id="UP000298460"/>
    </source>
</evidence>
<keyword evidence="3" id="KW-1185">Reference proteome</keyword>
<keyword evidence="2" id="KW-0378">Hydrolase</keyword>
<gene>
    <name evidence="2" type="ORF">E4K67_07985</name>
</gene>
<protein>
    <submittedName>
        <fullName evidence="2">SGNH/GDSL hydrolase family protein</fullName>
    </submittedName>
</protein>
<sequence length="250" mass="28443">MKLSENDSKHNCKLTVSGDSISKGVIFDEGKSKYVILEGNYINLLQSKYNGIIRNTARFGNTLIKGVTKLKYDVLNNKPDVVLLEYGGNDCDFNWDEVCNNPNAIHKPKTDFDIFGSKLKETLNFLKNNNIIAVVMTLPPLNADRYLKWISKNDTLAETNILKWLGNVSRIYQWQEKYSSAVLKIAKDTNTKCIDIRGAFLQYPDFSKFLCLDGIHPNEFGHKIIAIKIIDFILSDKAYLIKDNTNSSFN</sequence>
<dbReference type="InterPro" id="IPR036514">
    <property type="entry name" value="SGNH_hydro_sf"/>
</dbReference>
<evidence type="ECO:0000259" key="1">
    <source>
        <dbReference type="Pfam" id="PF13472"/>
    </source>
</evidence>
<dbReference type="GO" id="GO:0004622">
    <property type="term" value="F:phosphatidylcholine lysophospholipase activity"/>
    <property type="evidence" value="ECO:0007669"/>
    <property type="project" value="TreeGrafter"/>
</dbReference>
<dbReference type="Gene3D" id="3.40.50.1110">
    <property type="entry name" value="SGNH hydrolase"/>
    <property type="match status" value="1"/>
</dbReference>
<dbReference type="EMBL" id="SPQQ01000002">
    <property type="protein sequence ID" value="TGE39439.1"/>
    <property type="molecule type" value="Genomic_DNA"/>
</dbReference>
<comment type="caution">
    <text evidence="2">The sequence shown here is derived from an EMBL/GenBank/DDBJ whole genome shotgun (WGS) entry which is preliminary data.</text>
</comment>
<dbReference type="PANTHER" id="PTHR30383">
    <property type="entry name" value="THIOESTERASE 1/PROTEASE 1/LYSOPHOSPHOLIPASE L1"/>
    <property type="match status" value="1"/>
</dbReference>
<organism evidence="2 3">
    <name type="scientific">Desulfosporosinus fructosivorans</name>
    <dbReference type="NCBI Taxonomy" id="2018669"/>
    <lineage>
        <taxon>Bacteria</taxon>
        <taxon>Bacillati</taxon>
        <taxon>Bacillota</taxon>
        <taxon>Clostridia</taxon>
        <taxon>Eubacteriales</taxon>
        <taxon>Desulfitobacteriaceae</taxon>
        <taxon>Desulfosporosinus</taxon>
    </lineage>
</organism>
<dbReference type="Proteomes" id="UP000298460">
    <property type="component" value="Unassembled WGS sequence"/>
</dbReference>
<accession>A0A4Z0RAY2</accession>